<protein>
    <submittedName>
        <fullName evidence="2">Uncharacterized protein</fullName>
    </submittedName>
</protein>
<organism evidence="2 3">
    <name type="scientific">Symbiodinium microadriaticum</name>
    <name type="common">Dinoflagellate</name>
    <name type="synonym">Zooxanthella microadriatica</name>
    <dbReference type="NCBI Taxonomy" id="2951"/>
    <lineage>
        <taxon>Eukaryota</taxon>
        <taxon>Sar</taxon>
        <taxon>Alveolata</taxon>
        <taxon>Dinophyceae</taxon>
        <taxon>Suessiales</taxon>
        <taxon>Symbiodiniaceae</taxon>
        <taxon>Symbiodinium</taxon>
    </lineage>
</organism>
<keyword evidence="3" id="KW-1185">Reference proteome</keyword>
<feature type="transmembrane region" description="Helical" evidence="1">
    <location>
        <begin position="124"/>
        <end position="147"/>
    </location>
</feature>
<keyword evidence="1" id="KW-0812">Transmembrane</keyword>
<reference evidence="2 3" key="1">
    <citation type="submission" date="2016-02" db="EMBL/GenBank/DDBJ databases">
        <title>Genome analysis of coral dinoflagellate symbionts highlights evolutionary adaptations to a symbiotic lifestyle.</title>
        <authorList>
            <person name="Aranda M."/>
            <person name="Li Y."/>
            <person name="Liew Y.J."/>
            <person name="Baumgarten S."/>
            <person name="Simakov O."/>
            <person name="Wilson M."/>
            <person name="Piel J."/>
            <person name="Ashoor H."/>
            <person name="Bougouffa S."/>
            <person name="Bajic V.B."/>
            <person name="Ryu T."/>
            <person name="Ravasi T."/>
            <person name="Bayer T."/>
            <person name="Micklem G."/>
            <person name="Kim H."/>
            <person name="Bhak J."/>
            <person name="Lajeunesse T.C."/>
            <person name="Voolstra C.R."/>
        </authorList>
    </citation>
    <scope>NUCLEOTIDE SEQUENCE [LARGE SCALE GENOMIC DNA]</scope>
    <source>
        <strain evidence="2 3">CCMP2467</strain>
    </source>
</reference>
<proteinExistence type="predicted"/>
<gene>
    <name evidence="2" type="ORF">AK812_SmicGene42328</name>
</gene>
<sequence length="169" mass="18832">MQLRGVSNAATLSWTGDGFGPRCAQLLQVAAQRLPNHIYLSCARVTGETYRAEHARLTWGSSSWRSSHPHGGRLTETDVHDCVSMEEMHVDLSNPKLFTTGVSELRSRPRGVCYLGEHMVVDGLCFLVLFGLLGKAWLVSAFASLFLPSSQYLLEQSTKHTNYFHDFVC</sequence>
<keyword evidence="1" id="KW-1133">Transmembrane helix</keyword>
<dbReference type="EMBL" id="LSRX01001739">
    <property type="protein sequence ID" value="OLP77599.1"/>
    <property type="molecule type" value="Genomic_DNA"/>
</dbReference>
<evidence type="ECO:0000313" key="2">
    <source>
        <dbReference type="EMBL" id="OLP77599.1"/>
    </source>
</evidence>
<evidence type="ECO:0000313" key="3">
    <source>
        <dbReference type="Proteomes" id="UP000186817"/>
    </source>
</evidence>
<evidence type="ECO:0000256" key="1">
    <source>
        <dbReference type="SAM" id="Phobius"/>
    </source>
</evidence>
<accession>A0A1Q9C3V6</accession>
<keyword evidence="1" id="KW-0472">Membrane</keyword>
<name>A0A1Q9C3V6_SYMMI</name>
<dbReference type="AlphaFoldDB" id="A0A1Q9C3V6"/>
<comment type="caution">
    <text evidence="2">The sequence shown here is derived from an EMBL/GenBank/DDBJ whole genome shotgun (WGS) entry which is preliminary data.</text>
</comment>
<dbReference type="Proteomes" id="UP000186817">
    <property type="component" value="Unassembled WGS sequence"/>
</dbReference>